<dbReference type="AlphaFoldDB" id="A0A1J5SUG3"/>
<keyword evidence="3 7" id="KW-0812">Transmembrane</keyword>
<reference evidence="10" key="1">
    <citation type="submission" date="2016-10" db="EMBL/GenBank/DDBJ databases">
        <title>Sequence of Gallionella enrichment culture.</title>
        <authorList>
            <person name="Poehlein A."/>
            <person name="Muehling M."/>
            <person name="Daniel R."/>
        </authorList>
    </citation>
    <scope>NUCLEOTIDE SEQUENCE</scope>
</reference>
<feature type="compositionally biased region" description="Low complexity" evidence="6">
    <location>
        <begin position="76"/>
        <end position="90"/>
    </location>
</feature>
<dbReference type="PANTHER" id="PTHR36115:SF4">
    <property type="entry name" value="MEMBRANE PROTEIN"/>
    <property type="match status" value="1"/>
</dbReference>
<keyword evidence="4 7" id="KW-1133">Transmembrane helix</keyword>
<comment type="caution">
    <text evidence="10">The sequence shown here is derived from an EMBL/GenBank/DDBJ whole genome shotgun (WGS) entry which is preliminary data.</text>
</comment>
<feature type="domain" description="RDD" evidence="8">
    <location>
        <begin position="108"/>
        <end position="251"/>
    </location>
</feature>
<dbReference type="InterPro" id="IPR025640">
    <property type="entry name" value="GYF_2"/>
</dbReference>
<organism evidence="10">
    <name type="scientific">mine drainage metagenome</name>
    <dbReference type="NCBI Taxonomy" id="410659"/>
    <lineage>
        <taxon>unclassified sequences</taxon>
        <taxon>metagenomes</taxon>
        <taxon>ecological metagenomes</taxon>
    </lineage>
</organism>
<feature type="domain" description="GYF" evidence="9">
    <location>
        <begin position="7"/>
        <end position="52"/>
    </location>
</feature>
<evidence type="ECO:0000256" key="1">
    <source>
        <dbReference type="ARBA" id="ARBA00004651"/>
    </source>
</evidence>
<evidence type="ECO:0000313" key="10">
    <source>
        <dbReference type="EMBL" id="OIR03678.1"/>
    </source>
</evidence>
<keyword evidence="5 7" id="KW-0472">Membrane</keyword>
<feature type="transmembrane region" description="Helical" evidence="7">
    <location>
        <begin position="114"/>
        <end position="137"/>
    </location>
</feature>
<accession>A0A1J5SUG3</accession>
<evidence type="ECO:0000256" key="5">
    <source>
        <dbReference type="ARBA" id="ARBA00023136"/>
    </source>
</evidence>
<dbReference type="InterPro" id="IPR010432">
    <property type="entry name" value="RDD"/>
</dbReference>
<evidence type="ECO:0000259" key="9">
    <source>
        <dbReference type="Pfam" id="PF14237"/>
    </source>
</evidence>
<comment type="subcellular location">
    <subcellularLocation>
        <location evidence="1">Cell membrane</location>
        <topology evidence="1">Multi-pass membrane protein</topology>
    </subcellularLocation>
</comment>
<evidence type="ECO:0000256" key="3">
    <source>
        <dbReference type="ARBA" id="ARBA00022692"/>
    </source>
</evidence>
<dbReference type="InterPro" id="IPR051791">
    <property type="entry name" value="Pra-immunoreactive"/>
</dbReference>
<protein>
    <submittedName>
        <fullName evidence="10">RDD family protein</fullName>
    </submittedName>
</protein>
<feature type="transmembrane region" description="Helical" evidence="7">
    <location>
        <begin position="157"/>
        <end position="180"/>
    </location>
</feature>
<dbReference type="EMBL" id="MLJW01000064">
    <property type="protein sequence ID" value="OIR03678.1"/>
    <property type="molecule type" value="Genomic_DNA"/>
</dbReference>
<evidence type="ECO:0000256" key="6">
    <source>
        <dbReference type="SAM" id="MobiDB-lite"/>
    </source>
</evidence>
<keyword evidence="2" id="KW-1003">Cell membrane</keyword>
<evidence type="ECO:0000256" key="4">
    <source>
        <dbReference type="ARBA" id="ARBA00022989"/>
    </source>
</evidence>
<proteinExistence type="predicted"/>
<sequence>MITIIGGDGKPYGPVPVDQVKRWMLEGRATLDTLARRDGDTDWRKLGELPEFSTTPTPPPLQPPLTEAAASSEPGAATPDAATPTQDVAPEGQPAVTTLRIKSGPKLAGRGIRLLAAIIDGILSMLFALPGLVMLSARLVANGGHMPAFGTPAFDSTLSSMGVILVGWIILMFIQGWLLATRGQTVGKKLMGIRIVRFSDDANPGFVHAVLLRAVVVTILDNIPWLGLLFWLVDCCFIFREDRRCIHDLIADTRVIDE</sequence>
<dbReference type="PANTHER" id="PTHR36115">
    <property type="entry name" value="PROLINE-RICH ANTIGEN HOMOLOG-RELATED"/>
    <property type="match status" value="1"/>
</dbReference>
<dbReference type="Pfam" id="PF14237">
    <property type="entry name" value="GYF_2"/>
    <property type="match status" value="1"/>
</dbReference>
<evidence type="ECO:0000256" key="7">
    <source>
        <dbReference type="SAM" id="Phobius"/>
    </source>
</evidence>
<dbReference type="Pfam" id="PF06271">
    <property type="entry name" value="RDD"/>
    <property type="match status" value="1"/>
</dbReference>
<gene>
    <name evidence="10" type="ORF">GALL_143010</name>
</gene>
<evidence type="ECO:0000259" key="8">
    <source>
        <dbReference type="Pfam" id="PF06271"/>
    </source>
</evidence>
<evidence type="ECO:0000256" key="2">
    <source>
        <dbReference type="ARBA" id="ARBA00022475"/>
    </source>
</evidence>
<feature type="region of interest" description="Disordered" evidence="6">
    <location>
        <begin position="42"/>
        <end position="96"/>
    </location>
</feature>
<dbReference type="GO" id="GO:0005886">
    <property type="term" value="C:plasma membrane"/>
    <property type="evidence" value="ECO:0007669"/>
    <property type="project" value="UniProtKB-SubCell"/>
</dbReference>
<name>A0A1J5SUG3_9ZZZZ</name>